<name>A0A8C1ZEV0_CYPCA</name>
<reference evidence="2" key="1">
    <citation type="submission" date="2025-08" db="UniProtKB">
        <authorList>
            <consortium name="Ensembl"/>
        </authorList>
    </citation>
    <scope>IDENTIFICATION</scope>
</reference>
<dbReference type="Proteomes" id="UP000694700">
    <property type="component" value="Unplaced"/>
</dbReference>
<dbReference type="InterPro" id="IPR036048">
    <property type="entry name" value="Interleukin_8-like_sf"/>
</dbReference>
<dbReference type="SUPFAM" id="SSF54117">
    <property type="entry name" value="Interleukin 8-like chemokines"/>
    <property type="match status" value="1"/>
</dbReference>
<evidence type="ECO:0000256" key="1">
    <source>
        <dbReference type="SAM" id="SignalP"/>
    </source>
</evidence>
<protein>
    <submittedName>
        <fullName evidence="2">Chemokine (C-C motif) ligand 34b, duplicate 1</fullName>
    </submittedName>
</protein>
<proteinExistence type="predicted"/>
<organism evidence="2 3">
    <name type="scientific">Cyprinus carpio</name>
    <name type="common">Common carp</name>
    <dbReference type="NCBI Taxonomy" id="7962"/>
    <lineage>
        <taxon>Eukaryota</taxon>
        <taxon>Metazoa</taxon>
        <taxon>Chordata</taxon>
        <taxon>Craniata</taxon>
        <taxon>Vertebrata</taxon>
        <taxon>Euteleostomi</taxon>
        <taxon>Actinopterygii</taxon>
        <taxon>Neopterygii</taxon>
        <taxon>Teleostei</taxon>
        <taxon>Ostariophysi</taxon>
        <taxon>Cypriniformes</taxon>
        <taxon>Cyprinidae</taxon>
        <taxon>Cyprininae</taxon>
        <taxon>Cyprinus</taxon>
    </lineage>
</organism>
<dbReference type="GO" id="GO:0008009">
    <property type="term" value="F:chemokine activity"/>
    <property type="evidence" value="ECO:0007669"/>
    <property type="project" value="InterPro"/>
</dbReference>
<evidence type="ECO:0000313" key="3">
    <source>
        <dbReference type="Proteomes" id="UP000694700"/>
    </source>
</evidence>
<dbReference type="GO" id="GO:0006955">
    <property type="term" value="P:immune response"/>
    <property type="evidence" value="ECO:0007669"/>
    <property type="project" value="InterPro"/>
</dbReference>
<feature type="chain" id="PRO_5034658033" evidence="1">
    <location>
        <begin position="31"/>
        <end position="103"/>
    </location>
</feature>
<dbReference type="Ensembl" id="ENSCCRT00015076015.1">
    <property type="protein sequence ID" value="ENSCCRP00015073622.1"/>
    <property type="gene ID" value="ENSCCRG00015029825.1"/>
</dbReference>
<sequence>ISDKSWRSVKCLLCKIFWITLLLFWILADAEEVKSCCTKVSTAEEIDPIISFMMQRGSIPSVKAIIFETEQGEFCSELSPLLRRKICFSVGKRHHQSLKTTYL</sequence>
<evidence type="ECO:0000313" key="2">
    <source>
        <dbReference type="Ensembl" id="ENSCCRP00015073622.1"/>
    </source>
</evidence>
<accession>A0A8C1ZEV0</accession>
<dbReference type="Gene3D" id="2.40.50.40">
    <property type="match status" value="1"/>
</dbReference>
<feature type="signal peptide" evidence="1">
    <location>
        <begin position="1"/>
        <end position="30"/>
    </location>
</feature>
<dbReference type="AlphaFoldDB" id="A0A8C1ZEV0"/>
<dbReference type="GO" id="GO:0005576">
    <property type="term" value="C:extracellular region"/>
    <property type="evidence" value="ECO:0007669"/>
    <property type="project" value="InterPro"/>
</dbReference>
<keyword evidence="1" id="KW-0732">Signal</keyword>